<reference evidence="1 2" key="1">
    <citation type="submission" date="2015-08" db="EMBL/GenBank/DDBJ databases">
        <title>Next Generation Sequencing and Analysis of the Genome of Puccinia sorghi L Schw, the Causal Agent of Maize Common Rust.</title>
        <authorList>
            <person name="Rochi L."/>
            <person name="Burguener G."/>
            <person name="Darino M."/>
            <person name="Turjanski A."/>
            <person name="Kreff E."/>
            <person name="Dieguez M.J."/>
            <person name="Sacco F."/>
        </authorList>
    </citation>
    <scope>NUCLEOTIDE SEQUENCE [LARGE SCALE GENOMIC DNA]</scope>
    <source>
        <strain evidence="1 2">RO10H11247</strain>
    </source>
</reference>
<accession>A0A0L6UN77</accession>
<evidence type="ECO:0000313" key="2">
    <source>
        <dbReference type="Proteomes" id="UP000037035"/>
    </source>
</evidence>
<keyword evidence="2" id="KW-1185">Reference proteome</keyword>
<dbReference type="OrthoDB" id="10680231at2759"/>
<dbReference type="AlphaFoldDB" id="A0A0L6UN77"/>
<sequence length="301" mass="34364">MVKPCRKEALPHTKVLTLEKKIVSDLSELEHNLPHLPPTSSNTYAAPEKVIHKDRGISPLIFNEKAASMTLLQNPVSDVQNSKGSPRLFNYESRPEQETLLPQKNTTSGPYIPKGENYVDSPSESVYHHNLLKDISNELAEDSPFFLELKFKELFNSFLDELSQKFEDLPGSLLENCVLSFSIRMTESMYNLINTEVIPILFNKIMAHSKNSEKGVAPHHLRENDHIQLLSQLLEKIDSLQYALQDALHVNDSQHQANDESLAIDIGRLDKLCGNNFSRISEHINDLNVNERNRFEQVKRR</sequence>
<comment type="caution">
    <text evidence="1">The sequence shown here is derived from an EMBL/GenBank/DDBJ whole genome shotgun (WGS) entry which is preliminary data.</text>
</comment>
<gene>
    <name evidence="1" type="ORF">VP01_4657g1</name>
</gene>
<evidence type="ECO:0000313" key="1">
    <source>
        <dbReference type="EMBL" id="KNZ49988.1"/>
    </source>
</evidence>
<proteinExistence type="predicted"/>
<dbReference type="VEuPathDB" id="FungiDB:VP01_4657g1"/>
<dbReference type="Proteomes" id="UP000037035">
    <property type="component" value="Unassembled WGS sequence"/>
</dbReference>
<dbReference type="EMBL" id="LAVV01009787">
    <property type="protein sequence ID" value="KNZ49988.1"/>
    <property type="molecule type" value="Genomic_DNA"/>
</dbReference>
<name>A0A0L6UN77_9BASI</name>
<organism evidence="1 2">
    <name type="scientific">Puccinia sorghi</name>
    <dbReference type="NCBI Taxonomy" id="27349"/>
    <lineage>
        <taxon>Eukaryota</taxon>
        <taxon>Fungi</taxon>
        <taxon>Dikarya</taxon>
        <taxon>Basidiomycota</taxon>
        <taxon>Pucciniomycotina</taxon>
        <taxon>Pucciniomycetes</taxon>
        <taxon>Pucciniales</taxon>
        <taxon>Pucciniaceae</taxon>
        <taxon>Puccinia</taxon>
    </lineage>
</organism>
<protein>
    <submittedName>
        <fullName evidence="1">Uncharacterized protein</fullName>
    </submittedName>
</protein>